<accession>A0A1S1RJJ5</accession>
<dbReference type="Pfam" id="PF12728">
    <property type="entry name" value="HTH_17"/>
    <property type="match status" value="1"/>
</dbReference>
<sequence>MTVLTTTPDAAASVDPLAELPPLISVEKAAAVMGFSRASAYRYIKAGELPSKKLGGRVFVVTAHLRALLTPDIPAPAEVVEVGDPT</sequence>
<comment type="caution">
    <text evidence="2">The sequence shown here is derived from an EMBL/GenBank/DDBJ whole genome shotgun (WGS) entry which is preliminary data.</text>
</comment>
<dbReference type="Proteomes" id="UP000179627">
    <property type="component" value="Unassembled WGS sequence"/>
</dbReference>
<dbReference type="EMBL" id="MBLM01000002">
    <property type="protein sequence ID" value="OHV46217.1"/>
    <property type="molecule type" value="Genomic_DNA"/>
</dbReference>
<evidence type="ECO:0000313" key="3">
    <source>
        <dbReference type="Proteomes" id="UP000179627"/>
    </source>
</evidence>
<dbReference type="RefSeq" id="WP_071081768.1">
    <property type="nucleotide sequence ID" value="NZ_MBLM01000002.1"/>
</dbReference>
<dbReference type="OrthoDB" id="4559092at2"/>
<name>A0A1S1RJJ5_9ACTN</name>
<organism evidence="2 3">
    <name type="scientific">Parafrankia colletiae</name>
    <dbReference type="NCBI Taxonomy" id="573497"/>
    <lineage>
        <taxon>Bacteria</taxon>
        <taxon>Bacillati</taxon>
        <taxon>Actinomycetota</taxon>
        <taxon>Actinomycetes</taxon>
        <taxon>Frankiales</taxon>
        <taxon>Frankiaceae</taxon>
        <taxon>Parafrankia</taxon>
    </lineage>
</organism>
<keyword evidence="3" id="KW-1185">Reference proteome</keyword>
<reference evidence="3" key="1">
    <citation type="submission" date="2016-07" db="EMBL/GenBank/DDBJ databases">
        <title>Sequence Frankia sp. strain CcI1.17.</title>
        <authorList>
            <person name="Ghodhbane-Gtari F."/>
            <person name="Swanson E."/>
            <person name="Gueddou A."/>
            <person name="Morris K."/>
            <person name="Hezbri K."/>
            <person name="Ktari A."/>
            <person name="Nouioui I."/>
            <person name="Abebe-Akele F."/>
            <person name="Simpson S."/>
            <person name="Thomas K."/>
            <person name="Gtari M."/>
            <person name="Tisa L.S."/>
            <person name="Hurst S."/>
        </authorList>
    </citation>
    <scope>NUCLEOTIDE SEQUENCE [LARGE SCALE GENOMIC DNA]</scope>
    <source>
        <strain evidence="3">Cc1.17</strain>
    </source>
</reference>
<evidence type="ECO:0000313" key="2">
    <source>
        <dbReference type="EMBL" id="OHV46217.1"/>
    </source>
</evidence>
<protein>
    <recommendedName>
        <fullName evidence="1">Helix-turn-helix domain-containing protein</fullName>
    </recommendedName>
</protein>
<gene>
    <name evidence="2" type="ORF">CC117_00745</name>
</gene>
<proteinExistence type="predicted"/>
<feature type="domain" description="Helix-turn-helix" evidence="1">
    <location>
        <begin position="24"/>
        <end position="69"/>
    </location>
</feature>
<evidence type="ECO:0000259" key="1">
    <source>
        <dbReference type="Pfam" id="PF12728"/>
    </source>
</evidence>
<dbReference type="InterPro" id="IPR041657">
    <property type="entry name" value="HTH_17"/>
</dbReference>
<dbReference type="AlphaFoldDB" id="A0A1S1RJJ5"/>